<dbReference type="EMBL" id="AFYH01253858">
    <property type="status" value="NOT_ANNOTATED_CDS"/>
    <property type="molecule type" value="Genomic_DNA"/>
</dbReference>
<protein>
    <submittedName>
        <fullName evidence="4">Uncharacterized protein</fullName>
    </submittedName>
</protein>
<evidence type="ECO:0000256" key="3">
    <source>
        <dbReference type="ARBA" id="ARBA00022679"/>
    </source>
</evidence>
<dbReference type="Pfam" id="PF00201">
    <property type="entry name" value="UDPGT"/>
    <property type="match status" value="1"/>
</dbReference>
<dbReference type="Ensembl" id="ENSLACT00000003576.1">
    <property type="protein sequence ID" value="ENSLACP00000003544.1"/>
    <property type="gene ID" value="ENSLACG00000003159.1"/>
</dbReference>
<comment type="similarity">
    <text evidence="1">Belongs to the UDP-glycosyltransferase family.</text>
</comment>
<reference evidence="5" key="1">
    <citation type="submission" date="2011-08" db="EMBL/GenBank/DDBJ databases">
        <title>The draft genome of Latimeria chalumnae.</title>
        <authorList>
            <person name="Di Palma F."/>
            <person name="Alfoldi J."/>
            <person name="Johnson J."/>
            <person name="Berlin A."/>
            <person name="Gnerre S."/>
            <person name="Jaffe D."/>
            <person name="MacCallum I."/>
            <person name="Young S."/>
            <person name="Walker B.J."/>
            <person name="Lander E."/>
            <person name="Lindblad-Toh K."/>
        </authorList>
    </citation>
    <scope>NUCLEOTIDE SEQUENCE [LARGE SCALE GENOMIC DNA]</scope>
    <source>
        <strain evidence="5">Wild caught</strain>
    </source>
</reference>
<accession>H3A1M3</accession>
<keyword evidence="5" id="KW-1185">Reference proteome</keyword>
<name>H3A1M3_LATCH</name>
<dbReference type="InterPro" id="IPR050271">
    <property type="entry name" value="UDP-glycosyltransferase"/>
</dbReference>
<keyword evidence="2" id="KW-0328">Glycosyltransferase</keyword>
<reference evidence="4" key="3">
    <citation type="submission" date="2025-09" db="UniProtKB">
        <authorList>
            <consortium name="Ensembl"/>
        </authorList>
    </citation>
    <scope>IDENTIFICATION</scope>
</reference>
<dbReference type="PANTHER" id="PTHR48043">
    <property type="entry name" value="EG:EG0003.4 PROTEIN-RELATED"/>
    <property type="match status" value="1"/>
</dbReference>
<dbReference type="SUPFAM" id="SSF53756">
    <property type="entry name" value="UDP-Glycosyltransferase/glycogen phosphorylase"/>
    <property type="match status" value="1"/>
</dbReference>
<dbReference type="PANTHER" id="PTHR48043:SF140">
    <property type="entry name" value="UDP-GLUCURONOSYLTRANSFERASE 2A1"/>
    <property type="match status" value="1"/>
</dbReference>
<evidence type="ECO:0000256" key="2">
    <source>
        <dbReference type="ARBA" id="ARBA00022676"/>
    </source>
</evidence>
<dbReference type="EMBL" id="AFYH01253862">
    <property type="status" value="NOT_ANNOTATED_CDS"/>
    <property type="molecule type" value="Genomic_DNA"/>
</dbReference>
<dbReference type="GO" id="GO:0015020">
    <property type="term" value="F:glucuronosyltransferase activity"/>
    <property type="evidence" value="ECO:0007669"/>
    <property type="project" value="TreeGrafter"/>
</dbReference>
<dbReference type="InterPro" id="IPR002213">
    <property type="entry name" value="UDP_glucos_trans"/>
</dbReference>
<organism evidence="4 5">
    <name type="scientific">Latimeria chalumnae</name>
    <name type="common">Coelacanth</name>
    <dbReference type="NCBI Taxonomy" id="7897"/>
    <lineage>
        <taxon>Eukaryota</taxon>
        <taxon>Metazoa</taxon>
        <taxon>Chordata</taxon>
        <taxon>Craniata</taxon>
        <taxon>Vertebrata</taxon>
        <taxon>Euteleostomi</taxon>
        <taxon>Coelacanthiformes</taxon>
        <taxon>Coelacanthidae</taxon>
        <taxon>Latimeria</taxon>
    </lineage>
</organism>
<dbReference type="EMBL" id="AFYH01253860">
    <property type="status" value="NOT_ANNOTATED_CDS"/>
    <property type="molecule type" value="Genomic_DNA"/>
</dbReference>
<evidence type="ECO:0000256" key="1">
    <source>
        <dbReference type="ARBA" id="ARBA00009995"/>
    </source>
</evidence>
<proteinExistence type="inferred from homology"/>
<dbReference type="GeneTree" id="ENSGT00940000161344"/>
<dbReference type="HOGENOM" id="CLU_012949_5_1_1"/>
<dbReference type="EMBL" id="AFYH01253859">
    <property type="status" value="NOT_ANNOTATED_CDS"/>
    <property type="molecule type" value="Genomic_DNA"/>
</dbReference>
<keyword evidence="3" id="KW-0808">Transferase</keyword>
<sequence>FRKLRRDSITLSIQLLFFGAVHCGNVLVWPSDASHWFNIQFIIEELMKRGHNVIVLASSAFVFVDSDNKSTINFEVIKVPTEKHQVDSLINDLLQLWMYEKPHLSSWQFYKKLSNVTNTINVMNELLCDTAMKNKDLFQKLQQLNFDVLLADPVTICGDLMALSLGIPFIYTLRFSPGHSIERYCGKIPSPPSYVPAALSELTDKMSFIGRIENLLSYTMQDILFGSIWGQWDSYYSGILGKFFYDLFFKAF</sequence>
<evidence type="ECO:0000313" key="4">
    <source>
        <dbReference type="Ensembl" id="ENSLACP00000003544.1"/>
    </source>
</evidence>
<dbReference type="Gene3D" id="3.40.50.2000">
    <property type="entry name" value="Glycogen Phosphorylase B"/>
    <property type="match status" value="1"/>
</dbReference>
<reference evidence="4" key="2">
    <citation type="submission" date="2025-08" db="UniProtKB">
        <authorList>
            <consortium name="Ensembl"/>
        </authorList>
    </citation>
    <scope>IDENTIFICATION</scope>
</reference>
<dbReference type="EMBL" id="AFYH01253861">
    <property type="status" value="NOT_ANNOTATED_CDS"/>
    <property type="molecule type" value="Genomic_DNA"/>
</dbReference>
<evidence type="ECO:0000313" key="5">
    <source>
        <dbReference type="Proteomes" id="UP000008672"/>
    </source>
</evidence>
<dbReference type="AlphaFoldDB" id="H3A1M3"/>
<dbReference type="Proteomes" id="UP000008672">
    <property type="component" value="Unassembled WGS sequence"/>
</dbReference>